<comment type="caution">
    <text evidence="7">The sequence shown here is derived from an EMBL/GenBank/DDBJ whole genome shotgun (WGS) entry which is preliminary data.</text>
</comment>
<dbReference type="InterPro" id="IPR012941">
    <property type="entry name" value="Phe_hydrox_C_dim_dom"/>
</dbReference>
<dbReference type="InterPro" id="IPR036188">
    <property type="entry name" value="FAD/NAD-bd_sf"/>
</dbReference>
<sequence length="536" mass="57588">MRYTDEREAGAGPNTTGSTKIQVLVVGAGPVGLVAACDLARRGIAVRVIDAADGSPSGSRAKGLQPRSLEVLDDLGVVGRIMAFGRSRTPIRKYEATTVLGTSEVNPDAQEPSSSTPYTRTMLIPQWRVEEVLRERLGELGVAVEYGARLVGLGQDGEFAHVTIQNAGGRENVSVPFVVGSDGASSDVRKLIGVGFLGQTDETVRMLTGDVELSGLDRDFWHWWPSPDGKLLALCPLASTDTFQIQIGVSDDAAEEFSREEIQSLIDQRSGRDDIRVRRVVSQSIWRFNLRMVDRYRVGRVFLAGDSAHVHSPAGGLGMNTGIQDAYNLGWKIAHVLDGAPEALLDTYEEERLPIAADILSLSSKLISERLKGGVPSEGRSTDTLQLNLNYPASALNDGPARSDAIVNPGDRAPDSLGQAADGSAARFFDLFRGQHLTALAFGPQSRKTAEVLADRFPRVLRSFAVLPADAPNAGLDASSVIDHEGHAHRDYGIDGDTLLIVRPDGYVGLRVTDPDQVRALDYLGRVLPPGRPVGS</sequence>
<feature type="domain" description="Phenol hydroxylase-like C-terminal dimerisation" evidence="6">
    <location>
        <begin position="448"/>
        <end position="521"/>
    </location>
</feature>
<dbReference type="AlphaFoldDB" id="A0A4R2H315"/>
<evidence type="ECO:0000313" key="7">
    <source>
        <dbReference type="EMBL" id="TCO19680.1"/>
    </source>
</evidence>
<dbReference type="RefSeq" id="WP_132213155.1">
    <property type="nucleotide sequence ID" value="NZ_SLWN01000013.1"/>
</dbReference>
<reference evidence="7 8" key="1">
    <citation type="journal article" date="2015" name="Stand. Genomic Sci.">
        <title>Genomic Encyclopedia of Bacterial and Archaeal Type Strains, Phase III: the genomes of soil and plant-associated and newly described type strains.</title>
        <authorList>
            <person name="Whitman W.B."/>
            <person name="Woyke T."/>
            <person name="Klenk H.P."/>
            <person name="Zhou Y."/>
            <person name="Lilburn T.G."/>
            <person name="Beck B.J."/>
            <person name="De Vos P."/>
            <person name="Vandamme P."/>
            <person name="Eisen J.A."/>
            <person name="Garrity G."/>
            <person name="Hugenholtz P."/>
            <person name="Kyrpides N.C."/>
        </authorList>
    </citation>
    <scope>NUCLEOTIDE SEQUENCE [LARGE SCALE GENOMIC DNA]</scope>
    <source>
        <strain evidence="7 8">VKM Ac-2572</strain>
    </source>
</reference>
<dbReference type="InterPro" id="IPR050641">
    <property type="entry name" value="RIFMO-like"/>
</dbReference>
<keyword evidence="8" id="KW-1185">Reference proteome</keyword>
<dbReference type="Gene3D" id="3.30.70.2450">
    <property type="match status" value="1"/>
</dbReference>
<dbReference type="OrthoDB" id="3316391at2"/>
<dbReference type="InterPro" id="IPR002938">
    <property type="entry name" value="FAD-bd"/>
</dbReference>
<evidence type="ECO:0000256" key="2">
    <source>
        <dbReference type="ARBA" id="ARBA00007801"/>
    </source>
</evidence>
<dbReference type="PANTHER" id="PTHR43004">
    <property type="entry name" value="TRK SYSTEM POTASSIUM UPTAKE PROTEIN"/>
    <property type="match status" value="1"/>
</dbReference>
<dbReference type="SUPFAM" id="SSF52833">
    <property type="entry name" value="Thioredoxin-like"/>
    <property type="match status" value="1"/>
</dbReference>
<organism evidence="7 8">
    <name type="scientific">Kribbella steppae</name>
    <dbReference type="NCBI Taxonomy" id="2512223"/>
    <lineage>
        <taxon>Bacteria</taxon>
        <taxon>Bacillati</taxon>
        <taxon>Actinomycetota</taxon>
        <taxon>Actinomycetes</taxon>
        <taxon>Propionibacteriales</taxon>
        <taxon>Kribbellaceae</taxon>
        <taxon>Kribbella</taxon>
    </lineage>
</organism>
<gene>
    <name evidence="7" type="ORF">EV652_11379</name>
</gene>
<name>A0A4R2H315_9ACTN</name>
<accession>A0A4R2H315</accession>
<evidence type="ECO:0000259" key="5">
    <source>
        <dbReference type="Pfam" id="PF01494"/>
    </source>
</evidence>
<keyword evidence="4" id="KW-0274">FAD</keyword>
<evidence type="ECO:0000256" key="1">
    <source>
        <dbReference type="ARBA" id="ARBA00001974"/>
    </source>
</evidence>
<keyword evidence="3" id="KW-0285">Flavoprotein</keyword>
<dbReference type="Pfam" id="PF01494">
    <property type="entry name" value="FAD_binding_3"/>
    <property type="match status" value="1"/>
</dbReference>
<feature type="domain" description="FAD-binding" evidence="5">
    <location>
        <begin position="21"/>
        <end position="360"/>
    </location>
</feature>
<evidence type="ECO:0000259" key="6">
    <source>
        <dbReference type="Pfam" id="PF07976"/>
    </source>
</evidence>
<dbReference type="Gene3D" id="3.40.30.120">
    <property type="match status" value="1"/>
</dbReference>
<dbReference type="Gene3D" id="3.50.50.60">
    <property type="entry name" value="FAD/NAD(P)-binding domain"/>
    <property type="match status" value="1"/>
</dbReference>
<proteinExistence type="inferred from homology"/>
<protein>
    <submittedName>
        <fullName evidence="7">2-polyprenyl-6-methoxyphenol hydroxylase-like FAD-dependent oxidoreductase</fullName>
    </submittedName>
</protein>
<dbReference type="SUPFAM" id="SSF51905">
    <property type="entry name" value="FAD/NAD(P)-binding domain"/>
    <property type="match status" value="1"/>
</dbReference>
<dbReference type="GO" id="GO:0016709">
    <property type="term" value="F:oxidoreductase activity, acting on paired donors, with incorporation or reduction of molecular oxygen, NAD(P)H as one donor, and incorporation of one atom of oxygen"/>
    <property type="evidence" value="ECO:0007669"/>
    <property type="project" value="UniProtKB-ARBA"/>
</dbReference>
<dbReference type="EMBL" id="SLWN01000013">
    <property type="protein sequence ID" value="TCO19680.1"/>
    <property type="molecule type" value="Genomic_DNA"/>
</dbReference>
<dbReference type="InterPro" id="IPR036249">
    <property type="entry name" value="Thioredoxin-like_sf"/>
</dbReference>
<comment type="similarity">
    <text evidence="2">Belongs to the PheA/TfdB FAD monooxygenase family.</text>
</comment>
<evidence type="ECO:0000256" key="3">
    <source>
        <dbReference type="ARBA" id="ARBA00022630"/>
    </source>
</evidence>
<dbReference type="PANTHER" id="PTHR43004:SF19">
    <property type="entry name" value="BINDING MONOOXYGENASE, PUTATIVE (JCVI)-RELATED"/>
    <property type="match status" value="1"/>
</dbReference>
<dbReference type="Pfam" id="PF07976">
    <property type="entry name" value="Phe_hydrox_dim"/>
    <property type="match status" value="1"/>
</dbReference>
<dbReference type="GO" id="GO:0071949">
    <property type="term" value="F:FAD binding"/>
    <property type="evidence" value="ECO:0007669"/>
    <property type="project" value="InterPro"/>
</dbReference>
<evidence type="ECO:0000256" key="4">
    <source>
        <dbReference type="ARBA" id="ARBA00022827"/>
    </source>
</evidence>
<dbReference type="Proteomes" id="UP000294508">
    <property type="component" value="Unassembled WGS sequence"/>
</dbReference>
<dbReference type="PRINTS" id="PR00420">
    <property type="entry name" value="RNGMNOXGNASE"/>
</dbReference>
<comment type="cofactor">
    <cofactor evidence="1">
        <name>FAD</name>
        <dbReference type="ChEBI" id="CHEBI:57692"/>
    </cofactor>
</comment>
<dbReference type="NCBIfam" id="NF004832">
    <property type="entry name" value="PRK06184.1"/>
    <property type="match status" value="1"/>
</dbReference>
<evidence type="ECO:0000313" key="8">
    <source>
        <dbReference type="Proteomes" id="UP000294508"/>
    </source>
</evidence>